<organism evidence="1 2">
    <name type="scientific">Cronartium quercuum f. sp. fusiforme G11</name>
    <dbReference type="NCBI Taxonomy" id="708437"/>
    <lineage>
        <taxon>Eukaryota</taxon>
        <taxon>Fungi</taxon>
        <taxon>Dikarya</taxon>
        <taxon>Basidiomycota</taxon>
        <taxon>Pucciniomycotina</taxon>
        <taxon>Pucciniomycetes</taxon>
        <taxon>Pucciniales</taxon>
        <taxon>Coleosporiaceae</taxon>
        <taxon>Cronartium</taxon>
    </lineage>
</organism>
<keyword evidence="2" id="KW-1185">Reference proteome</keyword>
<dbReference type="SUPFAM" id="SSF48371">
    <property type="entry name" value="ARM repeat"/>
    <property type="match status" value="1"/>
</dbReference>
<reference evidence="1" key="1">
    <citation type="submission" date="2013-11" db="EMBL/GenBank/DDBJ databases">
        <title>Genome sequence of the fusiform rust pathogen reveals effectors for host alternation and coevolution with pine.</title>
        <authorList>
            <consortium name="DOE Joint Genome Institute"/>
            <person name="Smith K."/>
            <person name="Pendleton A."/>
            <person name="Kubisiak T."/>
            <person name="Anderson C."/>
            <person name="Salamov A."/>
            <person name="Aerts A."/>
            <person name="Riley R."/>
            <person name="Clum A."/>
            <person name="Lindquist E."/>
            <person name="Ence D."/>
            <person name="Campbell M."/>
            <person name="Kronenberg Z."/>
            <person name="Feau N."/>
            <person name="Dhillon B."/>
            <person name="Hamelin R."/>
            <person name="Burleigh J."/>
            <person name="Smith J."/>
            <person name="Yandell M."/>
            <person name="Nelson C."/>
            <person name="Grigoriev I."/>
            <person name="Davis J."/>
        </authorList>
    </citation>
    <scope>NUCLEOTIDE SEQUENCE</scope>
    <source>
        <strain evidence="1">G11</strain>
    </source>
</reference>
<evidence type="ECO:0000313" key="2">
    <source>
        <dbReference type="Proteomes" id="UP000886653"/>
    </source>
</evidence>
<gene>
    <name evidence="1" type="ORF">CROQUDRAFT_352608</name>
</gene>
<comment type="caution">
    <text evidence="1">The sequence shown here is derived from an EMBL/GenBank/DDBJ whole genome shotgun (WGS) entry which is preliminary data.</text>
</comment>
<evidence type="ECO:0008006" key="3">
    <source>
        <dbReference type="Google" id="ProtNLM"/>
    </source>
</evidence>
<dbReference type="Proteomes" id="UP000886653">
    <property type="component" value="Unassembled WGS sequence"/>
</dbReference>
<sequence length="147" mass="16555">MTDETSWLRSGLKETINGNVNRKTVWMVVCFWFRSGGPHGSGYEPLLLEVKRDAVPSLLQFLKYRTDFNFFAGEPLKSLSTLSFSDNVDLQRSAALAFSEIIEKDGREVGRDTLEPIMFLLQSHNTEVQRAALGNLAANSLVLFLRV</sequence>
<dbReference type="EMBL" id="MU167230">
    <property type="protein sequence ID" value="KAG0149188.1"/>
    <property type="molecule type" value="Genomic_DNA"/>
</dbReference>
<dbReference type="InterPro" id="IPR011989">
    <property type="entry name" value="ARM-like"/>
</dbReference>
<dbReference type="OrthoDB" id="7537227at2759"/>
<accession>A0A9P6NND8</accession>
<proteinExistence type="predicted"/>
<dbReference type="Gene3D" id="1.25.10.10">
    <property type="entry name" value="Leucine-rich Repeat Variant"/>
    <property type="match status" value="1"/>
</dbReference>
<dbReference type="AlphaFoldDB" id="A0A9P6NND8"/>
<name>A0A9P6NND8_9BASI</name>
<protein>
    <recommendedName>
        <fullName evidence="3">ARM repeat superfamily protein</fullName>
    </recommendedName>
</protein>
<dbReference type="InterPro" id="IPR016024">
    <property type="entry name" value="ARM-type_fold"/>
</dbReference>
<evidence type="ECO:0000313" key="1">
    <source>
        <dbReference type="EMBL" id="KAG0149188.1"/>
    </source>
</evidence>